<protein>
    <submittedName>
        <fullName evidence="2">Uncharacterized protein</fullName>
    </submittedName>
</protein>
<evidence type="ECO:0000313" key="2">
    <source>
        <dbReference type="EMBL" id="GGX51468.1"/>
    </source>
</evidence>
<name>A0A918K7S3_9GAMM</name>
<keyword evidence="1" id="KW-0175">Coiled coil</keyword>
<evidence type="ECO:0000313" key="3">
    <source>
        <dbReference type="Proteomes" id="UP000626148"/>
    </source>
</evidence>
<keyword evidence="3" id="KW-1185">Reference proteome</keyword>
<accession>A0A918K7S3</accession>
<proteinExistence type="predicted"/>
<dbReference type="EMBL" id="BMXR01000004">
    <property type="protein sequence ID" value="GGX51468.1"/>
    <property type="molecule type" value="Genomic_DNA"/>
</dbReference>
<gene>
    <name evidence="2" type="ORF">GCM10007392_18450</name>
</gene>
<dbReference type="AlphaFoldDB" id="A0A918K7S3"/>
<reference evidence="2" key="2">
    <citation type="submission" date="2020-09" db="EMBL/GenBank/DDBJ databases">
        <authorList>
            <person name="Sun Q."/>
            <person name="Kim S."/>
        </authorList>
    </citation>
    <scope>NUCLEOTIDE SEQUENCE</scope>
    <source>
        <strain evidence="2">KCTC 22169</strain>
    </source>
</reference>
<dbReference type="Proteomes" id="UP000626148">
    <property type="component" value="Unassembled WGS sequence"/>
</dbReference>
<reference evidence="2" key="1">
    <citation type="journal article" date="2014" name="Int. J. Syst. Evol. Microbiol.">
        <title>Complete genome sequence of Corynebacterium casei LMG S-19264T (=DSM 44701T), isolated from a smear-ripened cheese.</title>
        <authorList>
            <consortium name="US DOE Joint Genome Institute (JGI-PGF)"/>
            <person name="Walter F."/>
            <person name="Albersmeier A."/>
            <person name="Kalinowski J."/>
            <person name="Ruckert C."/>
        </authorList>
    </citation>
    <scope>NUCLEOTIDE SEQUENCE</scope>
    <source>
        <strain evidence="2">KCTC 22169</strain>
    </source>
</reference>
<comment type="caution">
    <text evidence="2">The sequence shown here is derived from an EMBL/GenBank/DDBJ whole genome shotgun (WGS) entry which is preliminary data.</text>
</comment>
<feature type="coiled-coil region" evidence="1">
    <location>
        <begin position="392"/>
        <end position="475"/>
    </location>
</feature>
<evidence type="ECO:0000256" key="1">
    <source>
        <dbReference type="SAM" id="Coils"/>
    </source>
</evidence>
<sequence length="582" mass="69004">MSQVLTSTALMRMVNFTARSVIDMAKIESSVGHSLRMENTEERRKGLEWDKDKTHRDLVYIPELFGEEKTSLDTFNEQGKRDIQKYILDHVHKLQPRTPEDLQTEIDDLLKKMRKKRSSIKKFAKPYPDLYEKLVPLVDKQNEEFSEDELNECIELIKSSDMKRVNQRVKSIQDYFDLHVQREALKQQRNDKTAINNAVLQETILKLPSTPLGKVSNDFFIEALKNFYSEYYPDYYIKAIFFHGSETYPEKDEKGDLTGEELGAHSHIMVNTRNAKTGKYDLLQAQKKKAIDYILNHPDEFPDINKDLLKPNLILHRRKRKNDVLQPLTSQEARENKEMRRALSRMGEAHQKMIFRFLNKQLKPYRINVQKVVYDTDEKQEKKRNIDRESKLRKSEREFNYLNQKISDLKDEAKSAKEQKRDALKVLEQAEIHTKQLSNYIKMREDSLELREDEIRRLNEDFDQRLKEAQEQLENKYPYYFENAETIDKAVEQVEGMKAMRDVVNRVEKIAADDTHPLKKMHRKAYRASKSYRSAFDWAKGKYYEIYKTIKGEAHKNDPSNKRKSVINFVSDTLKNRQKNKL</sequence>
<organism evidence="2 3">
    <name type="scientific">Saccharospirillum salsuginis</name>
    <dbReference type="NCBI Taxonomy" id="418750"/>
    <lineage>
        <taxon>Bacteria</taxon>
        <taxon>Pseudomonadati</taxon>
        <taxon>Pseudomonadota</taxon>
        <taxon>Gammaproteobacteria</taxon>
        <taxon>Oceanospirillales</taxon>
        <taxon>Saccharospirillaceae</taxon>
        <taxon>Saccharospirillum</taxon>
    </lineage>
</organism>